<dbReference type="RefSeq" id="WP_014707931.1">
    <property type="nucleotide sequence ID" value="NC_017857.3"/>
</dbReference>
<dbReference type="Proteomes" id="UP000009144">
    <property type="component" value="Chromosome"/>
</dbReference>
<reference evidence="2 3" key="1">
    <citation type="journal article" date="2012" name="J. Bacteriol.">
        <title>Complete genome sequences of Methylophaga sp. strain JAM1 and Methylophaga sp. strain JAM7.</title>
        <authorList>
            <person name="Villeneuve C."/>
            <person name="Martineau C."/>
            <person name="Mauffrey F."/>
            <person name="Villemur R."/>
        </authorList>
    </citation>
    <scope>NUCLEOTIDE SEQUENCE [LARGE SCALE GENOMIC DNA]</scope>
    <source>
        <strain evidence="2 3">JAM1</strain>
    </source>
</reference>
<dbReference type="AlphaFoldDB" id="I1XMF1"/>
<dbReference type="NCBIfam" id="NF033520">
    <property type="entry name" value="transpos_IS982"/>
    <property type="match status" value="1"/>
</dbReference>
<dbReference type="eggNOG" id="COG3039">
    <property type="taxonomic scope" value="Bacteria"/>
</dbReference>
<reference evidence="2 3" key="2">
    <citation type="journal article" date="2013" name="Int. J. Syst. Evol. Microbiol.">
        <title>Methylophaga nitratireducenticrescens sp. nov. and Methylophaga frappieri sp. nov., isolated from the biofilm of the methanol-fed denitrification system treating the seawater at the Montreal Biodome.</title>
        <authorList>
            <person name="Villeneuve C."/>
            <person name="Martineau C."/>
            <person name="Mauffrey F."/>
            <person name="Villemur R."/>
        </authorList>
    </citation>
    <scope>NUCLEOTIDE SEQUENCE [LARGE SCALE GENOMIC DNA]</scope>
    <source>
        <strain evidence="2 3">JAM1</strain>
    </source>
</reference>
<evidence type="ECO:0000313" key="2">
    <source>
        <dbReference type="EMBL" id="AFI85570.1"/>
    </source>
</evidence>
<dbReference type="InterPro" id="IPR025668">
    <property type="entry name" value="Tnp_DDE_dom"/>
</dbReference>
<evidence type="ECO:0000313" key="3">
    <source>
        <dbReference type="Proteomes" id="UP000009144"/>
    </source>
</evidence>
<dbReference type="InterPro" id="IPR012337">
    <property type="entry name" value="RNaseH-like_sf"/>
</dbReference>
<dbReference type="PATRIC" id="fig|754476.3.peg.2735"/>
<keyword evidence="3" id="KW-1185">Reference proteome</keyword>
<dbReference type="KEGG" id="mej:Q7A_2788"/>
<protein>
    <submittedName>
        <fullName evidence="2">Transposase, IS982 family</fullName>
    </submittedName>
</protein>
<gene>
    <name evidence="2" type="ordered locus">Q7A_2788</name>
</gene>
<dbReference type="SUPFAM" id="SSF53098">
    <property type="entry name" value="Ribonuclease H-like"/>
    <property type="match status" value="1"/>
</dbReference>
<feature type="domain" description="Transposase DDE" evidence="1">
    <location>
        <begin position="105"/>
        <end position="257"/>
    </location>
</feature>
<organism evidence="2 3">
    <name type="scientific">Methylophaga nitratireducenticrescens</name>
    <dbReference type="NCBI Taxonomy" id="754476"/>
    <lineage>
        <taxon>Bacteria</taxon>
        <taxon>Pseudomonadati</taxon>
        <taxon>Pseudomonadota</taxon>
        <taxon>Gammaproteobacteria</taxon>
        <taxon>Thiotrichales</taxon>
        <taxon>Piscirickettsiaceae</taxon>
        <taxon>Methylophaga</taxon>
    </lineage>
</organism>
<evidence type="ECO:0000259" key="1">
    <source>
        <dbReference type="Pfam" id="PF13612"/>
    </source>
</evidence>
<accession>I1XMF1</accession>
<sequence length="294" mass="34199">MYNLEKMYCEVDDFCQRFIPAWQHQQIAAGDKCRNKPGKLSESEVITILILFHQLRFRDFKTFYTHYARKHLKQAFPQLVSYTRMLKLLQSVLVPLCAFMTQRYGKPTGIAFVDSTKLAVCHNIRIPRNRVFSGVAERGKGTMGWFYGFKLHLLVNEQGEILSVKITTANIDDRKPIPDMVKQLWGTLYGDKGYLSQTLKEPLAEQGIKLVTGIRKNMKPQLMTLWDRLMLRKRYVIETIFDQLKNISQIEHSRHRSPVSFMVHLMAGLVAYTFQPKKPSIKLNRNEKGALMQI</sequence>
<proteinExistence type="predicted"/>
<dbReference type="OrthoDB" id="5620529at2"/>
<dbReference type="HOGENOM" id="CLU_073308_1_0_6"/>
<name>I1XMF1_METNJ</name>
<dbReference type="Pfam" id="PF13612">
    <property type="entry name" value="DDE_Tnp_1_3"/>
    <property type="match status" value="1"/>
</dbReference>
<dbReference type="STRING" id="754476.Q7A_2788"/>
<dbReference type="EMBL" id="CP003390">
    <property type="protein sequence ID" value="AFI85570.1"/>
    <property type="molecule type" value="Genomic_DNA"/>
</dbReference>